<reference evidence="7 8" key="1">
    <citation type="submission" date="2019-10" db="EMBL/GenBank/DDBJ databases">
        <title>Description of Paenibacillus pedi sp. nov.</title>
        <authorList>
            <person name="Carlier A."/>
            <person name="Qi S."/>
        </authorList>
    </citation>
    <scope>NUCLEOTIDE SEQUENCE [LARGE SCALE GENOMIC DNA]</scope>
    <source>
        <strain evidence="7 8">LMG 31457</strain>
    </source>
</reference>
<evidence type="ECO:0000256" key="1">
    <source>
        <dbReference type="ARBA" id="ARBA00023015"/>
    </source>
</evidence>
<sequence length="573" mass="66637">MAILQTGRIVECASAPQNDIRQQLVDDLCTERARRIDDCTRLYPKNRCGGICMLNVMLVDDDVPMIKYLTKLIMWESLGLRLAATAHSGESAMQIFHDTHLDLVITDIGMPQMDGLELVAQMKALKPELQVVFLTCHEEFHYARKAVQLDAVDYLIKDELTTEQLGVSLRKAIQLLNEAKNQVEDIVYKQDLIKNKDLLKQMYFQQLLKTSSATEMLSYGKRLGINWEHSHFIMAIGSFHRAYVHKQYKYEDLNLLLYAAGNIANELSLESRQQVTLFADQEGQMICICNYQPNLSVNTTTLFKDYLLSLRELIRQYLKMEVFLHYGVSFKGVEGIRANYKAMKQWQKCSFYEDDDFGLIKSVEAPLWNANHSLVEQWDRITESVRDSHSSNITRSLLALEAFAREERVEPGMFLAACSNRIRLIELEAKLNSEEAFHSCLLRCKRLKESLELLNNKLMELLAVRINTRIDKKPKLQQIDRYITDHLSENISMVDIADYLFLNPSYFSRYFKQETGVNFVDYYHRFKMKIACGLLKEKQHNIEMIALKLGYMERTYFSRIFKKYVGVSPKQYK</sequence>
<keyword evidence="8" id="KW-1185">Reference proteome</keyword>
<gene>
    <name evidence="7" type="ORF">GC097_28650</name>
</gene>
<proteinExistence type="predicted"/>
<dbReference type="PRINTS" id="PR00032">
    <property type="entry name" value="HTHARAC"/>
</dbReference>
<keyword evidence="4" id="KW-0597">Phosphoprotein</keyword>
<dbReference type="PROSITE" id="PS01124">
    <property type="entry name" value="HTH_ARAC_FAMILY_2"/>
    <property type="match status" value="1"/>
</dbReference>
<dbReference type="InterPro" id="IPR018062">
    <property type="entry name" value="HTH_AraC-typ_CS"/>
</dbReference>
<protein>
    <submittedName>
        <fullName evidence="7">Response regulator</fullName>
    </submittedName>
</protein>
<dbReference type="SUPFAM" id="SSF46689">
    <property type="entry name" value="Homeodomain-like"/>
    <property type="match status" value="2"/>
</dbReference>
<dbReference type="InterPro" id="IPR018060">
    <property type="entry name" value="HTH_AraC"/>
</dbReference>
<keyword evidence="2" id="KW-0238">DNA-binding</keyword>
<dbReference type="SMART" id="SM00448">
    <property type="entry name" value="REC"/>
    <property type="match status" value="1"/>
</dbReference>
<dbReference type="Gene3D" id="1.10.10.60">
    <property type="entry name" value="Homeodomain-like"/>
    <property type="match status" value="2"/>
</dbReference>
<name>A0ABX1ZV78_9BACL</name>
<dbReference type="EMBL" id="WHNZ01000074">
    <property type="protein sequence ID" value="NOV03961.1"/>
    <property type="molecule type" value="Genomic_DNA"/>
</dbReference>
<evidence type="ECO:0000256" key="2">
    <source>
        <dbReference type="ARBA" id="ARBA00023125"/>
    </source>
</evidence>
<organism evidence="7 8">
    <name type="scientific">Paenibacillus planticolens</name>
    <dbReference type="NCBI Taxonomy" id="2654976"/>
    <lineage>
        <taxon>Bacteria</taxon>
        <taxon>Bacillati</taxon>
        <taxon>Bacillota</taxon>
        <taxon>Bacilli</taxon>
        <taxon>Bacillales</taxon>
        <taxon>Paenibacillaceae</taxon>
        <taxon>Paenibacillus</taxon>
    </lineage>
</organism>
<keyword evidence="3" id="KW-0804">Transcription</keyword>
<feature type="modified residue" description="4-aspartylphosphate" evidence="4">
    <location>
        <position position="107"/>
    </location>
</feature>
<dbReference type="PROSITE" id="PS00041">
    <property type="entry name" value="HTH_ARAC_FAMILY_1"/>
    <property type="match status" value="1"/>
</dbReference>
<evidence type="ECO:0000313" key="7">
    <source>
        <dbReference type="EMBL" id="NOV03961.1"/>
    </source>
</evidence>
<evidence type="ECO:0000256" key="4">
    <source>
        <dbReference type="PROSITE-ProRule" id="PRU00169"/>
    </source>
</evidence>
<dbReference type="SMART" id="SM00342">
    <property type="entry name" value="HTH_ARAC"/>
    <property type="match status" value="1"/>
</dbReference>
<feature type="domain" description="HTH araC/xylS-type" evidence="5">
    <location>
        <begin position="477"/>
        <end position="573"/>
    </location>
</feature>
<dbReference type="InterPro" id="IPR011006">
    <property type="entry name" value="CheY-like_superfamily"/>
</dbReference>
<keyword evidence="1" id="KW-0805">Transcription regulation</keyword>
<dbReference type="CDD" id="cd17536">
    <property type="entry name" value="REC_YesN-like"/>
    <property type="match status" value="1"/>
</dbReference>
<feature type="domain" description="Response regulatory" evidence="6">
    <location>
        <begin position="55"/>
        <end position="172"/>
    </location>
</feature>
<evidence type="ECO:0000259" key="6">
    <source>
        <dbReference type="PROSITE" id="PS50110"/>
    </source>
</evidence>
<dbReference type="Pfam" id="PF12833">
    <property type="entry name" value="HTH_18"/>
    <property type="match status" value="1"/>
</dbReference>
<dbReference type="Proteomes" id="UP000618579">
    <property type="component" value="Unassembled WGS sequence"/>
</dbReference>
<dbReference type="Gene3D" id="3.40.50.2300">
    <property type="match status" value="1"/>
</dbReference>
<dbReference type="PROSITE" id="PS50110">
    <property type="entry name" value="RESPONSE_REGULATORY"/>
    <property type="match status" value="1"/>
</dbReference>
<comment type="caution">
    <text evidence="7">The sequence shown here is derived from an EMBL/GenBank/DDBJ whole genome shotgun (WGS) entry which is preliminary data.</text>
</comment>
<evidence type="ECO:0000313" key="8">
    <source>
        <dbReference type="Proteomes" id="UP000618579"/>
    </source>
</evidence>
<dbReference type="InterPro" id="IPR020449">
    <property type="entry name" value="Tscrpt_reg_AraC-type_HTH"/>
</dbReference>
<accession>A0ABX1ZV78</accession>
<dbReference type="InterPro" id="IPR009057">
    <property type="entry name" value="Homeodomain-like_sf"/>
</dbReference>
<dbReference type="InterPro" id="IPR001789">
    <property type="entry name" value="Sig_transdc_resp-reg_receiver"/>
</dbReference>
<evidence type="ECO:0000256" key="3">
    <source>
        <dbReference type="ARBA" id="ARBA00023163"/>
    </source>
</evidence>
<dbReference type="Pfam" id="PF00072">
    <property type="entry name" value="Response_reg"/>
    <property type="match status" value="1"/>
</dbReference>
<dbReference type="PANTHER" id="PTHR43280">
    <property type="entry name" value="ARAC-FAMILY TRANSCRIPTIONAL REGULATOR"/>
    <property type="match status" value="1"/>
</dbReference>
<dbReference type="PANTHER" id="PTHR43280:SF28">
    <property type="entry name" value="HTH-TYPE TRANSCRIPTIONAL ACTIVATOR RHAS"/>
    <property type="match status" value="1"/>
</dbReference>
<evidence type="ECO:0000259" key="5">
    <source>
        <dbReference type="PROSITE" id="PS01124"/>
    </source>
</evidence>
<dbReference type="SUPFAM" id="SSF52172">
    <property type="entry name" value="CheY-like"/>
    <property type="match status" value="1"/>
</dbReference>